<dbReference type="EMBL" id="MU971427">
    <property type="protein sequence ID" value="KAK9235178.1"/>
    <property type="molecule type" value="Genomic_DNA"/>
</dbReference>
<gene>
    <name evidence="1" type="ORF">V1525DRAFT_390715</name>
</gene>
<reference evidence="2" key="1">
    <citation type="journal article" date="2024" name="Front. Bioeng. Biotechnol.">
        <title>Genome-scale model development and genomic sequencing of the oleaginous clade Lipomyces.</title>
        <authorList>
            <person name="Czajka J.J."/>
            <person name="Han Y."/>
            <person name="Kim J."/>
            <person name="Mondo S.J."/>
            <person name="Hofstad B.A."/>
            <person name="Robles A."/>
            <person name="Haridas S."/>
            <person name="Riley R."/>
            <person name="LaButti K."/>
            <person name="Pangilinan J."/>
            <person name="Andreopoulos W."/>
            <person name="Lipzen A."/>
            <person name="Yan J."/>
            <person name="Wang M."/>
            <person name="Ng V."/>
            <person name="Grigoriev I.V."/>
            <person name="Spatafora J.W."/>
            <person name="Magnuson J.K."/>
            <person name="Baker S.E."/>
            <person name="Pomraning K.R."/>
        </authorList>
    </citation>
    <scope>NUCLEOTIDE SEQUENCE [LARGE SCALE GENOMIC DNA]</scope>
    <source>
        <strain evidence="2">CBS 7786</strain>
    </source>
</reference>
<organism evidence="1 2">
    <name type="scientific">Lipomyces kononenkoae</name>
    <name type="common">Yeast</name>
    <dbReference type="NCBI Taxonomy" id="34357"/>
    <lineage>
        <taxon>Eukaryota</taxon>
        <taxon>Fungi</taxon>
        <taxon>Dikarya</taxon>
        <taxon>Ascomycota</taxon>
        <taxon>Saccharomycotina</taxon>
        <taxon>Lipomycetes</taxon>
        <taxon>Lipomycetales</taxon>
        <taxon>Lipomycetaceae</taxon>
        <taxon>Lipomyces</taxon>
    </lineage>
</organism>
<comment type="caution">
    <text evidence="1">The sequence shown here is derived from an EMBL/GenBank/DDBJ whole genome shotgun (WGS) entry which is preliminary data.</text>
</comment>
<evidence type="ECO:0000313" key="2">
    <source>
        <dbReference type="Proteomes" id="UP001433508"/>
    </source>
</evidence>
<protein>
    <submittedName>
        <fullName evidence="1">Translin</fullName>
    </submittedName>
</protein>
<sequence>MDLDIFDKCQDSIDRDSQIRENIRTLTKAIEPHTRSILSVLSAAHSTPSIPNFATRTSESFQLQKEAIQSLASLASQHPFYKYNSIWSRTVQNAAFVTLFRDWLVNEGNAYIAYDSGSSKPEESDEPINTTQESDDVKYKAGQLTTIQCVCEALGGEFSGLFQEIIERTTCNYLITVKSGVDDENAFHLTLEEYLQATISLINELSRLAVNSVIMTENSNYSTPIRINHFIKQLQAGFLMLNLKNDSLRTRVDSIKYDVKKVEEVIYDLSLRGLIRK</sequence>
<name>A0ACC3SU93_LIPKO</name>
<dbReference type="Proteomes" id="UP001433508">
    <property type="component" value="Unassembled WGS sequence"/>
</dbReference>
<keyword evidence="2" id="KW-1185">Reference proteome</keyword>
<evidence type="ECO:0000313" key="1">
    <source>
        <dbReference type="EMBL" id="KAK9235178.1"/>
    </source>
</evidence>
<accession>A0ACC3SU93</accession>
<proteinExistence type="predicted"/>